<keyword evidence="1" id="KW-0472">Membrane</keyword>
<evidence type="ECO:0000313" key="4">
    <source>
        <dbReference type="Proteomes" id="UP000054549"/>
    </source>
</evidence>
<feature type="transmembrane region" description="Helical" evidence="1">
    <location>
        <begin position="81"/>
        <end position="101"/>
    </location>
</feature>
<organism evidence="3 4">
    <name type="scientific">Amanita muscaria (strain Koide BX008)</name>
    <dbReference type="NCBI Taxonomy" id="946122"/>
    <lineage>
        <taxon>Eukaryota</taxon>
        <taxon>Fungi</taxon>
        <taxon>Dikarya</taxon>
        <taxon>Basidiomycota</taxon>
        <taxon>Agaricomycotina</taxon>
        <taxon>Agaricomycetes</taxon>
        <taxon>Agaricomycetidae</taxon>
        <taxon>Agaricales</taxon>
        <taxon>Pluteineae</taxon>
        <taxon>Amanitaceae</taxon>
        <taxon>Amanita</taxon>
    </lineage>
</organism>
<dbReference type="OrthoDB" id="2535105at2759"/>
<feature type="transmembrane region" description="Helical" evidence="1">
    <location>
        <begin position="42"/>
        <end position="61"/>
    </location>
</feature>
<feature type="transmembrane region" description="Helical" evidence="1">
    <location>
        <begin position="221"/>
        <end position="243"/>
    </location>
</feature>
<dbReference type="PANTHER" id="PTHR40465:SF1">
    <property type="entry name" value="DUF6534 DOMAIN-CONTAINING PROTEIN"/>
    <property type="match status" value="1"/>
</dbReference>
<evidence type="ECO:0000259" key="2">
    <source>
        <dbReference type="Pfam" id="PF20152"/>
    </source>
</evidence>
<gene>
    <name evidence="3" type="ORF">M378DRAFT_873327</name>
</gene>
<keyword evidence="1" id="KW-1133">Transmembrane helix</keyword>
<proteinExistence type="predicted"/>
<evidence type="ECO:0000256" key="1">
    <source>
        <dbReference type="SAM" id="Phobius"/>
    </source>
</evidence>
<dbReference type="AlphaFoldDB" id="A0A0C2WHK8"/>
<feature type="transmembrane region" description="Helical" evidence="1">
    <location>
        <begin position="12"/>
        <end position="35"/>
    </location>
</feature>
<dbReference type="HOGENOM" id="CLU_046025_0_1_1"/>
<feature type="transmembrane region" description="Helical" evidence="1">
    <location>
        <begin position="146"/>
        <end position="170"/>
    </location>
</feature>
<dbReference type="InParanoid" id="A0A0C2WHK8"/>
<dbReference type="Proteomes" id="UP000054549">
    <property type="component" value="Unassembled WGS sequence"/>
</dbReference>
<dbReference type="STRING" id="946122.A0A0C2WHK8"/>
<dbReference type="Pfam" id="PF20152">
    <property type="entry name" value="DUF6534"/>
    <property type="match status" value="1"/>
</dbReference>
<dbReference type="PANTHER" id="PTHR40465">
    <property type="entry name" value="CHROMOSOME 1, WHOLE GENOME SHOTGUN SEQUENCE"/>
    <property type="match status" value="1"/>
</dbReference>
<keyword evidence="4" id="KW-1185">Reference proteome</keyword>
<reference evidence="3 4" key="1">
    <citation type="submission" date="2014-04" db="EMBL/GenBank/DDBJ databases">
        <title>Evolutionary Origins and Diversification of the Mycorrhizal Mutualists.</title>
        <authorList>
            <consortium name="DOE Joint Genome Institute"/>
            <consortium name="Mycorrhizal Genomics Consortium"/>
            <person name="Kohler A."/>
            <person name="Kuo A."/>
            <person name="Nagy L.G."/>
            <person name="Floudas D."/>
            <person name="Copeland A."/>
            <person name="Barry K.W."/>
            <person name="Cichocki N."/>
            <person name="Veneault-Fourrey C."/>
            <person name="LaButti K."/>
            <person name="Lindquist E.A."/>
            <person name="Lipzen A."/>
            <person name="Lundell T."/>
            <person name="Morin E."/>
            <person name="Murat C."/>
            <person name="Riley R."/>
            <person name="Ohm R."/>
            <person name="Sun H."/>
            <person name="Tunlid A."/>
            <person name="Henrissat B."/>
            <person name="Grigoriev I.V."/>
            <person name="Hibbett D.S."/>
            <person name="Martin F."/>
        </authorList>
    </citation>
    <scope>NUCLEOTIDE SEQUENCE [LARGE SCALE GENOMIC DNA]</scope>
    <source>
        <strain evidence="3 4">Koide BX008</strain>
    </source>
</reference>
<accession>A0A0C2WHK8</accession>
<keyword evidence="1" id="KW-0812">Transmembrane</keyword>
<dbReference type="EMBL" id="KN818290">
    <property type="protein sequence ID" value="KIL60962.1"/>
    <property type="molecule type" value="Genomic_DNA"/>
</dbReference>
<dbReference type="InterPro" id="IPR045339">
    <property type="entry name" value="DUF6534"/>
</dbReference>
<sequence length="277" mass="31541">MDAVFIRSTSYAQLGLLLSSVLWGIASVQAVIYYRKFKSDTVLVKVAIGVVWFADTMYIILEATSQYQIMHGIFNMSRYLVSVALVFSASMQSVVQVVYAFRQYRLSNQLWIPLICCTGAAYEFITLVSYGVLVLNENFLVNQIRYRWIITPSYIVYPIVDAIITGTFCYQLTKDRQQVMQQTKRIIDKLVLWTIQSGLITSLIAIAIVIMNLTLQGTNPLFLVLTMMISNLYPVTLLASLNARSQLRSMNERANDEITSFNLQVQRRAASREEYIG</sequence>
<feature type="transmembrane region" description="Helical" evidence="1">
    <location>
        <begin position="110"/>
        <end position="134"/>
    </location>
</feature>
<protein>
    <recommendedName>
        <fullName evidence="2">DUF6534 domain-containing protein</fullName>
    </recommendedName>
</protein>
<feature type="transmembrane region" description="Helical" evidence="1">
    <location>
        <begin position="190"/>
        <end position="215"/>
    </location>
</feature>
<evidence type="ECO:0000313" key="3">
    <source>
        <dbReference type="EMBL" id="KIL60962.1"/>
    </source>
</evidence>
<name>A0A0C2WHK8_AMAMK</name>
<feature type="domain" description="DUF6534" evidence="2">
    <location>
        <begin position="159"/>
        <end position="245"/>
    </location>
</feature>